<keyword evidence="9" id="KW-1185">Reference proteome</keyword>
<dbReference type="PANTHER" id="PTHR21338:SF0">
    <property type="entry name" value="LARGE RIBOSOMAL SUBUNIT PROTEIN ML41"/>
    <property type="match status" value="1"/>
</dbReference>
<proteinExistence type="inferred from homology"/>
<comment type="caution">
    <text evidence="8">The sequence shown here is derived from an EMBL/GenBank/DDBJ whole genome shotgun (WGS) entry which is preliminary data.</text>
</comment>
<evidence type="ECO:0000256" key="3">
    <source>
        <dbReference type="ARBA" id="ARBA00022946"/>
    </source>
</evidence>
<dbReference type="PANTHER" id="PTHR21338">
    <property type="entry name" value="MITOCHONDRIAL RIBOSOMAL PROTEIN L41"/>
    <property type="match status" value="1"/>
</dbReference>
<gene>
    <name evidence="8" type="ORF">OC842_004959</name>
</gene>
<protein>
    <submittedName>
        <fullName evidence="8">Uncharacterized protein</fullName>
    </submittedName>
</protein>
<sequence length="163" mass="17646">MRATLTALSKALRLPLTSKRGNKDFYKGTRTGNVMRRKRIALTDKNGQQLYDATGRVRTWNLKTDQIDESRIPCFVVPPGLAETKLKPYVFMGDVKDGGVARPLPGFPGGPKMSADGFNASFYQRLVERTEELRRRDVGGAAAAAAAAEGEGAETKAEAGKSA</sequence>
<evidence type="ECO:0000256" key="2">
    <source>
        <dbReference type="ARBA" id="ARBA00010152"/>
    </source>
</evidence>
<dbReference type="GO" id="GO:0006412">
    <property type="term" value="P:translation"/>
    <property type="evidence" value="ECO:0007669"/>
    <property type="project" value="TreeGrafter"/>
</dbReference>
<keyword evidence="5" id="KW-0496">Mitochondrion</keyword>
<evidence type="ECO:0000256" key="7">
    <source>
        <dbReference type="SAM" id="MobiDB-lite"/>
    </source>
</evidence>
<feature type="compositionally biased region" description="Low complexity" evidence="7">
    <location>
        <begin position="139"/>
        <end position="150"/>
    </location>
</feature>
<evidence type="ECO:0000256" key="1">
    <source>
        <dbReference type="ARBA" id="ARBA00004173"/>
    </source>
</evidence>
<dbReference type="InterPro" id="IPR019189">
    <property type="entry name" value="Ribosomal_mL41"/>
</dbReference>
<accession>A0AAN6JJ22</accession>
<reference evidence="8" key="1">
    <citation type="journal article" date="2023" name="PhytoFront">
        <title>Draft Genome Resources of Seven Strains of Tilletia horrida, Causal Agent of Kernel Smut of Rice.</title>
        <authorList>
            <person name="Khanal S."/>
            <person name="Antony Babu S."/>
            <person name="Zhou X.G."/>
        </authorList>
    </citation>
    <scope>NUCLEOTIDE SEQUENCE</scope>
    <source>
        <strain evidence="8">TX3</strain>
    </source>
</reference>
<evidence type="ECO:0000313" key="8">
    <source>
        <dbReference type="EMBL" id="KAK0527138.1"/>
    </source>
</evidence>
<dbReference type="Proteomes" id="UP001176521">
    <property type="component" value="Unassembled WGS sequence"/>
</dbReference>
<evidence type="ECO:0000256" key="6">
    <source>
        <dbReference type="ARBA" id="ARBA00023274"/>
    </source>
</evidence>
<dbReference type="EMBL" id="JAPDMQ010000322">
    <property type="protein sequence ID" value="KAK0527138.1"/>
    <property type="molecule type" value="Genomic_DNA"/>
</dbReference>
<dbReference type="GO" id="GO:0003735">
    <property type="term" value="F:structural constituent of ribosome"/>
    <property type="evidence" value="ECO:0007669"/>
    <property type="project" value="InterPro"/>
</dbReference>
<dbReference type="AlphaFoldDB" id="A0AAN6JJ22"/>
<comment type="subcellular location">
    <subcellularLocation>
        <location evidence="1">Mitochondrion</location>
    </subcellularLocation>
</comment>
<evidence type="ECO:0000256" key="4">
    <source>
        <dbReference type="ARBA" id="ARBA00022980"/>
    </source>
</evidence>
<feature type="region of interest" description="Disordered" evidence="7">
    <location>
        <begin position="138"/>
        <end position="163"/>
    </location>
</feature>
<organism evidence="8 9">
    <name type="scientific">Tilletia horrida</name>
    <dbReference type="NCBI Taxonomy" id="155126"/>
    <lineage>
        <taxon>Eukaryota</taxon>
        <taxon>Fungi</taxon>
        <taxon>Dikarya</taxon>
        <taxon>Basidiomycota</taxon>
        <taxon>Ustilaginomycotina</taxon>
        <taxon>Exobasidiomycetes</taxon>
        <taxon>Tilletiales</taxon>
        <taxon>Tilletiaceae</taxon>
        <taxon>Tilletia</taxon>
    </lineage>
</organism>
<evidence type="ECO:0000313" key="9">
    <source>
        <dbReference type="Proteomes" id="UP001176521"/>
    </source>
</evidence>
<keyword evidence="6" id="KW-0687">Ribonucleoprotein</keyword>
<keyword evidence="3" id="KW-0809">Transit peptide</keyword>
<comment type="similarity">
    <text evidence="2">Belongs to the mitochondrion-specific ribosomal protein mL41 family.</text>
</comment>
<dbReference type="GO" id="GO:0005762">
    <property type="term" value="C:mitochondrial large ribosomal subunit"/>
    <property type="evidence" value="ECO:0007669"/>
    <property type="project" value="InterPro"/>
</dbReference>
<feature type="compositionally biased region" description="Basic and acidic residues" evidence="7">
    <location>
        <begin position="153"/>
        <end position="163"/>
    </location>
</feature>
<name>A0AAN6JJ22_9BASI</name>
<evidence type="ECO:0000256" key="5">
    <source>
        <dbReference type="ARBA" id="ARBA00023128"/>
    </source>
</evidence>
<keyword evidence="4" id="KW-0689">Ribosomal protein</keyword>